<reference evidence="3" key="1">
    <citation type="submission" date="2021-06" db="EMBL/GenBank/DDBJ databases">
        <authorList>
            <person name="Hodson N. C."/>
            <person name="Mongue J. A."/>
            <person name="Jaron S. K."/>
        </authorList>
    </citation>
    <scope>NUCLEOTIDE SEQUENCE</scope>
</reference>
<evidence type="ECO:0000313" key="4">
    <source>
        <dbReference type="Proteomes" id="UP000708208"/>
    </source>
</evidence>
<accession>A0A8J2KWV1</accession>
<proteinExistence type="predicted"/>
<name>A0A8J2KWV1_9HEXA</name>
<feature type="region of interest" description="Disordered" evidence="1">
    <location>
        <begin position="37"/>
        <end position="56"/>
    </location>
</feature>
<comment type="caution">
    <text evidence="3">The sequence shown here is derived from an EMBL/GenBank/DDBJ whole genome shotgun (WGS) entry which is preliminary data.</text>
</comment>
<dbReference type="AlphaFoldDB" id="A0A8J2KWV1"/>
<dbReference type="EMBL" id="CAJVCH010257879">
    <property type="protein sequence ID" value="CAG7733855.1"/>
    <property type="molecule type" value="Genomic_DNA"/>
</dbReference>
<protein>
    <submittedName>
        <fullName evidence="3">Uncharacterized protein</fullName>
    </submittedName>
</protein>
<feature type="compositionally biased region" description="Basic and acidic residues" evidence="1">
    <location>
        <begin position="37"/>
        <end position="55"/>
    </location>
</feature>
<evidence type="ECO:0000313" key="3">
    <source>
        <dbReference type="EMBL" id="CAG7733855.1"/>
    </source>
</evidence>
<gene>
    <name evidence="3" type="ORF">AFUS01_LOCUS22276</name>
</gene>
<keyword evidence="2" id="KW-1133">Transmembrane helix</keyword>
<keyword evidence="4" id="KW-1185">Reference proteome</keyword>
<sequence>MGIIDQESREILLLTLIIISSFTLILGLEIQEGSALRRDKQDEDPKRNSSEESSRRSLKGIFQSCLSSSEEKESQINCSVSSSANFEEDFDTECLSPGVLRFLGEFDVLSVNCVAPFHLDFDFDGFKPTEAIKVNFWKELSSNATHRRLTPSAYHLDLKIYSNAALYKLHLNQVSPAGEGLNNTQNNQSTVPKLEYPRTGRYIIREIVSEEPRLEIYLFFEEPDQDPSFMLNNYTTTSVLGNGNLSVPCRPSHAGLPVNLYKMVNNSLVQIENPDFEPWKGFEIPFEEPKPGVIDDYICKFEIDEYSSIKFTYPSSK</sequence>
<organism evidence="3 4">
    <name type="scientific">Allacma fusca</name>
    <dbReference type="NCBI Taxonomy" id="39272"/>
    <lineage>
        <taxon>Eukaryota</taxon>
        <taxon>Metazoa</taxon>
        <taxon>Ecdysozoa</taxon>
        <taxon>Arthropoda</taxon>
        <taxon>Hexapoda</taxon>
        <taxon>Collembola</taxon>
        <taxon>Symphypleona</taxon>
        <taxon>Sminthuridae</taxon>
        <taxon>Allacma</taxon>
    </lineage>
</organism>
<feature type="transmembrane region" description="Helical" evidence="2">
    <location>
        <begin position="12"/>
        <end position="30"/>
    </location>
</feature>
<evidence type="ECO:0000256" key="2">
    <source>
        <dbReference type="SAM" id="Phobius"/>
    </source>
</evidence>
<evidence type="ECO:0000256" key="1">
    <source>
        <dbReference type="SAM" id="MobiDB-lite"/>
    </source>
</evidence>
<keyword evidence="2" id="KW-0812">Transmembrane</keyword>
<keyword evidence="2" id="KW-0472">Membrane</keyword>
<dbReference type="Proteomes" id="UP000708208">
    <property type="component" value="Unassembled WGS sequence"/>
</dbReference>